<dbReference type="InterPro" id="IPR006442">
    <property type="entry name" value="Antitoxin_Phd/YefM"/>
</dbReference>
<protein>
    <recommendedName>
        <fullName evidence="2">Antitoxin</fullName>
    </recommendedName>
</protein>
<gene>
    <name evidence="3" type="ORF">FYJ74_07380</name>
</gene>
<dbReference type="EMBL" id="VUNH01000007">
    <property type="protein sequence ID" value="MST55850.1"/>
    <property type="molecule type" value="Genomic_DNA"/>
</dbReference>
<proteinExistence type="inferred from homology"/>
<dbReference type="AlphaFoldDB" id="A0A6L5YC77"/>
<comment type="function">
    <text evidence="2">Antitoxin component of a type II toxin-antitoxin (TA) system.</text>
</comment>
<dbReference type="PANTHER" id="PTHR33713:SF6">
    <property type="entry name" value="ANTITOXIN YEFM"/>
    <property type="match status" value="1"/>
</dbReference>
<dbReference type="InterPro" id="IPR051405">
    <property type="entry name" value="phD/YefM_antitoxin"/>
</dbReference>
<dbReference type="Proteomes" id="UP000473699">
    <property type="component" value="Unassembled WGS sequence"/>
</dbReference>
<dbReference type="RefSeq" id="WP_154528942.1">
    <property type="nucleotide sequence ID" value="NZ_VUNH01000007.1"/>
</dbReference>
<name>A0A6L5YC77_9BACT</name>
<comment type="similarity">
    <text evidence="1 2">Belongs to the phD/YefM antitoxin family.</text>
</comment>
<sequence length="82" mass="9361">MLAANYSTMRTKFKEYCDAAVNNDEVVVITRKNEENVVLLSLDSYNRLMKSLRNAEYVAKLDRAFKQLEAGGGQEHELTETD</sequence>
<dbReference type="InterPro" id="IPR036165">
    <property type="entry name" value="YefM-like_sf"/>
</dbReference>
<evidence type="ECO:0000256" key="1">
    <source>
        <dbReference type="ARBA" id="ARBA00009981"/>
    </source>
</evidence>
<accession>A0A6L5YC77</accession>
<dbReference type="Gene3D" id="3.40.1620.10">
    <property type="entry name" value="YefM-like domain"/>
    <property type="match status" value="1"/>
</dbReference>
<organism evidence="3 4">
    <name type="scientific">Pyramidobacter porci</name>
    <dbReference type="NCBI Taxonomy" id="2605789"/>
    <lineage>
        <taxon>Bacteria</taxon>
        <taxon>Thermotogati</taxon>
        <taxon>Synergistota</taxon>
        <taxon>Synergistia</taxon>
        <taxon>Synergistales</taxon>
        <taxon>Dethiosulfovibrionaceae</taxon>
        <taxon>Pyramidobacter</taxon>
    </lineage>
</organism>
<reference evidence="3 4" key="1">
    <citation type="submission" date="2019-08" db="EMBL/GenBank/DDBJ databases">
        <title>In-depth cultivation of the pig gut microbiome towards novel bacterial diversity and tailored functional studies.</title>
        <authorList>
            <person name="Wylensek D."/>
            <person name="Hitch T.C.A."/>
            <person name="Clavel T."/>
        </authorList>
    </citation>
    <scope>NUCLEOTIDE SEQUENCE [LARGE SCALE GENOMIC DNA]</scope>
    <source>
        <strain evidence="3 4">SM-530-WT-4B</strain>
    </source>
</reference>
<keyword evidence="4" id="KW-1185">Reference proteome</keyword>
<comment type="caution">
    <text evidence="3">The sequence shown here is derived from an EMBL/GenBank/DDBJ whole genome shotgun (WGS) entry which is preliminary data.</text>
</comment>
<evidence type="ECO:0000313" key="3">
    <source>
        <dbReference type="EMBL" id="MST55850.1"/>
    </source>
</evidence>
<dbReference type="Pfam" id="PF02604">
    <property type="entry name" value="PhdYeFM_antitox"/>
    <property type="match status" value="1"/>
</dbReference>
<evidence type="ECO:0000256" key="2">
    <source>
        <dbReference type="RuleBase" id="RU362080"/>
    </source>
</evidence>
<evidence type="ECO:0000313" key="4">
    <source>
        <dbReference type="Proteomes" id="UP000473699"/>
    </source>
</evidence>
<dbReference type="SUPFAM" id="SSF143120">
    <property type="entry name" value="YefM-like"/>
    <property type="match status" value="1"/>
</dbReference>
<dbReference type="NCBIfam" id="TIGR01552">
    <property type="entry name" value="phd_fam"/>
    <property type="match status" value="1"/>
</dbReference>
<dbReference type="PANTHER" id="PTHR33713">
    <property type="entry name" value="ANTITOXIN YAFN-RELATED"/>
    <property type="match status" value="1"/>
</dbReference>